<gene>
    <name evidence="2" type="ORF">N657DRAFT_7396</name>
</gene>
<comment type="caution">
    <text evidence="2">The sequence shown here is derived from an EMBL/GenBank/DDBJ whole genome shotgun (WGS) entry which is preliminary data.</text>
</comment>
<reference evidence="2" key="1">
    <citation type="journal article" date="2023" name="Mol. Phylogenet. Evol.">
        <title>Genome-scale phylogeny and comparative genomics of the fungal order Sordariales.</title>
        <authorList>
            <person name="Hensen N."/>
            <person name="Bonometti L."/>
            <person name="Westerberg I."/>
            <person name="Brannstrom I.O."/>
            <person name="Guillou S."/>
            <person name="Cros-Aarteil S."/>
            <person name="Calhoun S."/>
            <person name="Haridas S."/>
            <person name="Kuo A."/>
            <person name="Mondo S."/>
            <person name="Pangilinan J."/>
            <person name="Riley R."/>
            <person name="LaButti K."/>
            <person name="Andreopoulos B."/>
            <person name="Lipzen A."/>
            <person name="Chen C."/>
            <person name="Yan M."/>
            <person name="Daum C."/>
            <person name="Ng V."/>
            <person name="Clum A."/>
            <person name="Steindorff A."/>
            <person name="Ohm R.A."/>
            <person name="Martin F."/>
            <person name="Silar P."/>
            <person name="Natvig D.O."/>
            <person name="Lalanne C."/>
            <person name="Gautier V."/>
            <person name="Ament-Velasquez S.L."/>
            <person name="Kruys A."/>
            <person name="Hutchinson M.I."/>
            <person name="Powell A.J."/>
            <person name="Barry K."/>
            <person name="Miller A.N."/>
            <person name="Grigoriev I.V."/>
            <person name="Debuchy R."/>
            <person name="Gladieux P."/>
            <person name="Hiltunen Thoren M."/>
            <person name="Johannesson H."/>
        </authorList>
    </citation>
    <scope>NUCLEOTIDE SEQUENCE</scope>
    <source>
        <strain evidence="2">CBS 731.68</strain>
    </source>
</reference>
<evidence type="ECO:0000313" key="3">
    <source>
        <dbReference type="Proteomes" id="UP001302602"/>
    </source>
</evidence>
<dbReference type="RefSeq" id="XP_062651963.1">
    <property type="nucleotide sequence ID" value="XM_062797522.1"/>
</dbReference>
<dbReference type="AlphaFoldDB" id="A0AAN6U836"/>
<feature type="compositionally biased region" description="Basic and acidic residues" evidence="1">
    <location>
        <begin position="141"/>
        <end position="150"/>
    </location>
</feature>
<feature type="compositionally biased region" description="Low complexity" evidence="1">
    <location>
        <begin position="129"/>
        <end position="140"/>
    </location>
</feature>
<reference evidence="2" key="2">
    <citation type="submission" date="2023-05" db="EMBL/GenBank/DDBJ databases">
        <authorList>
            <consortium name="Lawrence Berkeley National Laboratory"/>
            <person name="Steindorff A."/>
            <person name="Hensen N."/>
            <person name="Bonometti L."/>
            <person name="Westerberg I."/>
            <person name="Brannstrom I.O."/>
            <person name="Guillou S."/>
            <person name="Cros-Aarteil S."/>
            <person name="Calhoun S."/>
            <person name="Haridas S."/>
            <person name="Kuo A."/>
            <person name="Mondo S."/>
            <person name="Pangilinan J."/>
            <person name="Riley R."/>
            <person name="Labutti K."/>
            <person name="Andreopoulos B."/>
            <person name="Lipzen A."/>
            <person name="Chen C."/>
            <person name="Yanf M."/>
            <person name="Daum C."/>
            <person name="Ng V."/>
            <person name="Clum A."/>
            <person name="Ohm R."/>
            <person name="Martin F."/>
            <person name="Silar P."/>
            <person name="Natvig D."/>
            <person name="Lalanne C."/>
            <person name="Gautier V."/>
            <person name="Ament-Velasquez S.L."/>
            <person name="Kruys A."/>
            <person name="Hutchinson M.I."/>
            <person name="Powell A.J."/>
            <person name="Barry K."/>
            <person name="Miller A.N."/>
            <person name="Grigoriev I.V."/>
            <person name="Debuchy R."/>
            <person name="Gladieux P."/>
            <person name="Thoren M.H."/>
            <person name="Johannesson H."/>
        </authorList>
    </citation>
    <scope>NUCLEOTIDE SEQUENCE</scope>
    <source>
        <strain evidence="2">CBS 731.68</strain>
    </source>
</reference>
<protein>
    <submittedName>
        <fullName evidence="2">Uncharacterized protein</fullName>
    </submittedName>
</protein>
<dbReference type="EMBL" id="MU853223">
    <property type="protein sequence ID" value="KAK4128192.1"/>
    <property type="molecule type" value="Genomic_DNA"/>
</dbReference>
<sequence>MQEPAPKPSKDLRCHLRKLRHCLLCGHSDQTRLLKPLKIFRTNLVSNWLLHVLRAVYTVVNGSRSSPQPKARIGEAKCFLFAPGMRFSLSMRSLQPATQTRHHQAQAGVSRVLTPRDRRCFRPRLPHTPAGSRPASASSAGRDRNTRDRILCPIGRAASPYPVPGPMSRRGARPDQPKCGGSQSQLLHTKQTVVGRGSLDRGAWSSNFLMIL</sequence>
<feature type="region of interest" description="Disordered" evidence="1">
    <location>
        <begin position="117"/>
        <end position="184"/>
    </location>
</feature>
<keyword evidence="3" id="KW-1185">Reference proteome</keyword>
<name>A0AAN6U836_9PEZI</name>
<accession>A0AAN6U836</accession>
<organism evidence="2 3">
    <name type="scientific">Parathielavia appendiculata</name>
    <dbReference type="NCBI Taxonomy" id="2587402"/>
    <lineage>
        <taxon>Eukaryota</taxon>
        <taxon>Fungi</taxon>
        <taxon>Dikarya</taxon>
        <taxon>Ascomycota</taxon>
        <taxon>Pezizomycotina</taxon>
        <taxon>Sordariomycetes</taxon>
        <taxon>Sordariomycetidae</taxon>
        <taxon>Sordariales</taxon>
        <taxon>Chaetomiaceae</taxon>
        <taxon>Parathielavia</taxon>
    </lineage>
</organism>
<evidence type="ECO:0000313" key="2">
    <source>
        <dbReference type="EMBL" id="KAK4128192.1"/>
    </source>
</evidence>
<dbReference type="GeneID" id="87834301"/>
<dbReference type="Proteomes" id="UP001302602">
    <property type="component" value="Unassembled WGS sequence"/>
</dbReference>
<proteinExistence type="predicted"/>
<evidence type="ECO:0000256" key="1">
    <source>
        <dbReference type="SAM" id="MobiDB-lite"/>
    </source>
</evidence>